<evidence type="ECO:0000313" key="1">
    <source>
        <dbReference type="EMBL" id="WAJ27509.1"/>
    </source>
</evidence>
<gene>
    <name evidence="1" type="ORF">OXU80_22110</name>
</gene>
<dbReference type="Proteomes" id="UP001163223">
    <property type="component" value="Chromosome"/>
</dbReference>
<name>A0ACD4NL32_9HYPH</name>
<organism evidence="1 2">
    <name type="scientific">Antarcticirhabdus aurantiaca</name>
    <dbReference type="NCBI Taxonomy" id="2606717"/>
    <lineage>
        <taxon>Bacteria</taxon>
        <taxon>Pseudomonadati</taxon>
        <taxon>Pseudomonadota</taxon>
        <taxon>Alphaproteobacteria</taxon>
        <taxon>Hyphomicrobiales</taxon>
        <taxon>Aurantimonadaceae</taxon>
        <taxon>Antarcticirhabdus</taxon>
    </lineage>
</organism>
<protein>
    <submittedName>
        <fullName evidence="1">Sugar ABC transporter permease</fullName>
    </submittedName>
</protein>
<keyword evidence="2" id="KW-1185">Reference proteome</keyword>
<proteinExistence type="predicted"/>
<evidence type="ECO:0000313" key="2">
    <source>
        <dbReference type="Proteomes" id="UP001163223"/>
    </source>
</evidence>
<reference evidence="1" key="1">
    <citation type="submission" date="2022-11" db="EMBL/GenBank/DDBJ databases">
        <title>beta-Carotene-producing bacterium, Jeongeuplla avenae sp. nov., alleviates the salt stress of Arabidopsis seedlings.</title>
        <authorList>
            <person name="Jiang L."/>
            <person name="Lee J."/>
        </authorList>
    </citation>
    <scope>NUCLEOTIDE SEQUENCE</scope>
    <source>
        <strain evidence="1">DY_R2A_6</strain>
    </source>
</reference>
<dbReference type="EMBL" id="CP113520">
    <property type="protein sequence ID" value="WAJ27509.1"/>
    <property type="molecule type" value="Genomic_DNA"/>
</dbReference>
<sequence length="291" mass="31536">MILSRRATPYLLLAPVLLFAAVFFLVPVLFSLGLSFFSWNSLGRPRFVGAANYAYLLTRDPLFWTTLRNTALFVGGTILVGVPLAMALAVAVRRSRRRAVWRSLYWLPGVTNVAAVAYVWQSVLADPYGLLNRTLALAGIPGPAWLFDPGTAMLATILVFVWFHVGQDMLLLSAALDQVDEDCEDAARIDGASPWEVFRHVTLPLLKPALLFVTLSNLVKGVGYFALMLVLTGGGPVNTTNVAALHIYDLAFGQLKLGLAAAAAWLLLVAVALVAFAQLAFMRRGGLEAYG</sequence>
<accession>A0ACD4NL32</accession>